<keyword evidence="1 9" id="KW-0547">Nucleotide-binding</keyword>
<evidence type="ECO:0000256" key="7">
    <source>
        <dbReference type="ARBA" id="ARBA00034808"/>
    </source>
</evidence>
<organism evidence="11 12">
    <name type="scientific">Paenibacillus graminis</name>
    <dbReference type="NCBI Taxonomy" id="189425"/>
    <lineage>
        <taxon>Bacteria</taxon>
        <taxon>Bacillati</taxon>
        <taxon>Bacillota</taxon>
        <taxon>Bacilli</taxon>
        <taxon>Bacillales</taxon>
        <taxon>Paenibacillaceae</taxon>
        <taxon>Paenibacillus</taxon>
    </lineage>
</organism>
<dbReference type="EC" id="5.6.2.4" evidence="7"/>
<keyword evidence="4 9" id="KW-0067">ATP-binding</keyword>
<keyword evidence="5" id="KW-0413">Isomerase</keyword>
<dbReference type="GO" id="GO:0043138">
    <property type="term" value="F:3'-5' DNA helicase activity"/>
    <property type="evidence" value="ECO:0007669"/>
    <property type="project" value="UniProtKB-EC"/>
</dbReference>
<dbReference type="GO" id="GO:0005524">
    <property type="term" value="F:ATP binding"/>
    <property type="evidence" value="ECO:0007669"/>
    <property type="project" value="UniProtKB-UniRule"/>
</dbReference>
<sequence>MALPPADGKQREVLALPVGGHTVVLGTAGGGKTLMAIKRAAFLAELCSKNERVLLVTFNKALVAYFKSISDNELKKVDVRNYHKFAIGYLNSRNLMGFNVIAPAYDRHRFTKTDLIKKALSELKSSDPSITTFQRDVNVFIEEINWIQKMGIRTLNEYEEVERVGRSGTRILRNNRKYFWAVLEHYMELRSKKGYKYDLEDLASYVEDELEQDTSNRYYKHIVIDEGQDFSPTMLRSLTKAIPSDGSIIFFGDVAQQIYGGRISWRNAGFKIKDIWYFEQNYRNTKEIAALGLAISKSKYFQGVADMVEPSSPKAEGVLPAVIKFTDEKKEILYHIERAKKEFATQTVGILVRSRKDVDNIVAFLRIARANYQVLHGDMNGFSLTSGISVGTYHSAKGLEFDTVILPYFTKEKLPDSERIIALEDEEEAMSEEVKLIYVAVTRARRGLIISYTGELTELLPTNENDLYQEFTI</sequence>
<dbReference type="Pfam" id="PF00580">
    <property type="entry name" value="UvrD-helicase"/>
    <property type="match status" value="1"/>
</dbReference>
<protein>
    <recommendedName>
        <fullName evidence="7">DNA 3'-5' helicase</fullName>
        <ecNumber evidence="7">5.6.2.4</ecNumber>
    </recommendedName>
</protein>
<feature type="binding site" evidence="9">
    <location>
        <begin position="26"/>
        <end position="33"/>
    </location>
    <ligand>
        <name>ATP</name>
        <dbReference type="ChEBI" id="CHEBI:30616"/>
    </ligand>
</feature>
<dbReference type="Proteomes" id="UP000029500">
    <property type="component" value="Chromosome"/>
</dbReference>
<evidence type="ECO:0000256" key="5">
    <source>
        <dbReference type="ARBA" id="ARBA00023235"/>
    </source>
</evidence>
<comment type="catalytic activity">
    <reaction evidence="6">
        <text>Couples ATP hydrolysis with the unwinding of duplex DNA by translocating in the 3'-5' direction.</text>
        <dbReference type="EC" id="5.6.2.4"/>
    </reaction>
</comment>
<dbReference type="eggNOG" id="COG0210">
    <property type="taxonomic scope" value="Bacteria"/>
</dbReference>
<accession>A0A089MFL2</accession>
<dbReference type="Gene3D" id="3.40.50.300">
    <property type="entry name" value="P-loop containing nucleotide triphosphate hydrolases"/>
    <property type="match status" value="2"/>
</dbReference>
<evidence type="ECO:0000256" key="9">
    <source>
        <dbReference type="PROSITE-ProRule" id="PRU00560"/>
    </source>
</evidence>
<dbReference type="Pfam" id="PF13361">
    <property type="entry name" value="UvrD_C"/>
    <property type="match status" value="1"/>
</dbReference>
<keyword evidence="12" id="KW-1185">Reference proteome</keyword>
<dbReference type="InterPro" id="IPR014017">
    <property type="entry name" value="DNA_helicase_UvrD-like_C"/>
</dbReference>
<dbReference type="AlphaFoldDB" id="A0A089MFL2"/>
<dbReference type="EMBL" id="CP009287">
    <property type="protein sequence ID" value="AIQ70273.1"/>
    <property type="molecule type" value="Genomic_DNA"/>
</dbReference>
<evidence type="ECO:0000259" key="10">
    <source>
        <dbReference type="PROSITE" id="PS51198"/>
    </source>
</evidence>
<dbReference type="PROSITE" id="PS51198">
    <property type="entry name" value="UVRD_HELICASE_ATP_BIND"/>
    <property type="match status" value="1"/>
</dbReference>
<evidence type="ECO:0000256" key="2">
    <source>
        <dbReference type="ARBA" id="ARBA00022801"/>
    </source>
</evidence>
<dbReference type="RefSeq" id="WP_025705869.1">
    <property type="nucleotide sequence ID" value="NZ_CP009287.1"/>
</dbReference>
<keyword evidence="3 9" id="KW-0347">Helicase</keyword>
<evidence type="ECO:0000256" key="4">
    <source>
        <dbReference type="ARBA" id="ARBA00022840"/>
    </source>
</evidence>
<dbReference type="KEGG" id="pgm:PGRAT_23450"/>
<evidence type="ECO:0000313" key="12">
    <source>
        <dbReference type="Proteomes" id="UP000029500"/>
    </source>
</evidence>
<proteinExistence type="predicted"/>
<dbReference type="GO" id="GO:0016887">
    <property type="term" value="F:ATP hydrolysis activity"/>
    <property type="evidence" value="ECO:0007669"/>
    <property type="project" value="RHEA"/>
</dbReference>
<name>A0A089MFL2_9BACL</name>
<dbReference type="InterPro" id="IPR027417">
    <property type="entry name" value="P-loop_NTPase"/>
</dbReference>
<dbReference type="HOGENOM" id="CLU_026842_1_0_9"/>
<keyword evidence="2 9" id="KW-0378">Hydrolase</keyword>
<dbReference type="GO" id="GO:0005829">
    <property type="term" value="C:cytosol"/>
    <property type="evidence" value="ECO:0007669"/>
    <property type="project" value="TreeGrafter"/>
</dbReference>
<dbReference type="InterPro" id="IPR000212">
    <property type="entry name" value="DNA_helicase_UvrD/REP"/>
</dbReference>
<feature type="domain" description="UvrD-like helicase ATP-binding" evidence="10">
    <location>
        <begin position="5"/>
        <end position="298"/>
    </location>
</feature>
<evidence type="ECO:0000313" key="11">
    <source>
        <dbReference type="EMBL" id="AIQ70273.1"/>
    </source>
</evidence>
<dbReference type="SUPFAM" id="SSF52540">
    <property type="entry name" value="P-loop containing nucleoside triphosphate hydrolases"/>
    <property type="match status" value="1"/>
</dbReference>
<dbReference type="InterPro" id="IPR014016">
    <property type="entry name" value="UvrD-like_ATP-bd"/>
</dbReference>
<dbReference type="GO" id="GO:0000725">
    <property type="term" value="P:recombinational repair"/>
    <property type="evidence" value="ECO:0007669"/>
    <property type="project" value="TreeGrafter"/>
</dbReference>
<evidence type="ECO:0000256" key="8">
    <source>
        <dbReference type="ARBA" id="ARBA00048988"/>
    </source>
</evidence>
<evidence type="ECO:0000256" key="3">
    <source>
        <dbReference type="ARBA" id="ARBA00022806"/>
    </source>
</evidence>
<dbReference type="OrthoDB" id="7066673at2"/>
<dbReference type="STRING" id="189425.PGRAT_23450"/>
<gene>
    <name evidence="11" type="ORF">PGRAT_23450</name>
</gene>
<reference evidence="11 12" key="1">
    <citation type="submission" date="2014-08" db="EMBL/GenBank/DDBJ databases">
        <title>Comparative genomics of the Paenibacillus odorifer group.</title>
        <authorList>
            <person name="den Bakker H.C."/>
            <person name="Tsai Y.-C."/>
            <person name="Martin N."/>
            <person name="Korlach J."/>
            <person name="Wiedmann M."/>
        </authorList>
    </citation>
    <scope>NUCLEOTIDE SEQUENCE [LARGE SCALE GENOMIC DNA]</scope>
    <source>
        <strain evidence="11 12">DSM 15220</strain>
    </source>
</reference>
<evidence type="ECO:0000256" key="1">
    <source>
        <dbReference type="ARBA" id="ARBA00022741"/>
    </source>
</evidence>
<evidence type="ECO:0000256" key="6">
    <source>
        <dbReference type="ARBA" id="ARBA00034617"/>
    </source>
</evidence>
<dbReference type="PANTHER" id="PTHR11070">
    <property type="entry name" value="UVRD / RECB / PCRA DNA HELICASE FAMILY MEMBER"/>
    <property type="match status" value="1"/>
</dbReference>
<comment type="catalytic activity">
    <reaction evidence="8">
        <text>ATP + H2O = ADP + phosphate + H(+)</text>
        <dbReference type="Rhea" id="RHEA:13065"/>
        <dbReference type="ChEBI" id="CHEBI:15377"/>
        <dbReference type="ChEBI" id="CHEBI:15378"/>
        <dbReference type="ChEBI" id="CHEBI:30616"/>
        <dbReference type="ChEBI" id="CHEBI:43474"/>
        <dbReference type="ChEBI" id="CHEBI:456216"/>
        <dbReference type="EC" id="5.6.2.4"/>
    </reaction>
</comment>
<dbReference type="PANTHER" id="PTHR11070:SF3">
    <property type="entry name" value="DNA 3'-5' HELICASE"/>
    <property type="match status" value="1"/>
</dbReference>
<dbReference type="GO" id="GO:0003677">
    <property type="term" value="F:DNA binding"/>
    <property type="evidence" value="ECO:0007669"/>
    <property type="project" value="InterPro"/>
</dbReference>